<keyword evidence="12" id="KW-1185">Reference proteome</keyword>
<feature type="domain" description="Tetrapyrrole methylase" evidence="10">
    <location>
        <begin position="13"/>
        <end position="223"/>
    </location>
</feature>
<name>A0A2T6AWW5_9RHOB</name>
<dbReference type="CDD" id="cd11642">
    <property type="entry name" value="SUMT"/>
    <property type="match status" value="1"/>
</dbReference>
<keyword evidence="5 11" id="KW-0808">Transferase</keyword>
<evidence type="ECO:0000256" key="2">
    <source>
        <dbReference type="ARBA" id="ARBA00012162"/>
    </source>
</evidence>
<evidence type="ECO:0000259" key="10">
    <source>
        <dbReference type="Pfam" id="PF00590"/>
    </source>
</evidence>
<dbReference type="RefSeq" id="WP_108129639.1">
    <property type="nucleotide sequence ID" value="NZ_QBKP01000010.1"/>
</dbReference>
<keyword evidence="6" id="KW-0949">S-adenosyl-L-methionine</keyword>
<comment type="pathway">
    <text evidence="9">Cofactor biosynthesis; adenosylcobalamin biosynthesis; precorrin-2 from uroporphyrinogen III: step 1/1.</text>
</comment>
<sequence>MKDLAPLQPGGIVHLVGAGPGDPELLTLRALRLIREAAVVVHDRLVSPEIMALVPPGTRRIDVGKLPKHHRLPQEGINALLVDLAAQGLCVVRLKGGDPLIFGRGSEEAAAIRAAGQRCTHVPGITSAQGAAAATGVPLTHRGLATGVRYVTGHRARDVALDLDWASLASPETTLVVYMGAATMAEISARLVAQGLPADLPVLAIAAATTPRERRVLSTLADIATAVADAEPGVPLLFIIGRVVSLYAPLPGAALQVAHA</sequence>
<dbReference type="NCBIfam" id="NF004790">
    <property type="entry name" value="PRK06136.1"/>
    <property type="match status" value="1"/>
</dbReference>
<dbReference type="GO" id="GO:0004851">
    <property type="term" value="F:uroporphyrin-III C-methyltransferase activity"/>
    <property type="evidence" value="ECO:0007669"/>
    <property type="project" value="UniProtKB-EC"/>
</dbReference>
<evidence type="ECO:0000256" key="6">
    <source>
        <dbReference type="ARBA" id="ARBA00022691"/>
    </source>
</evidence>
<reference evidence="11 12" key="1">
    <citation type="submission" date="2018-04" db="EMBL/GenBank/DDBJ databases">
        <title>Genomic Encyclopedia of Archaeal and Bacterial Type Strains, Phase II (KMG-II): from individual species to whole genera.</title>
        <authorList>
            <person name="Goeker M."/>
        </authorList>
    </citation>
    <scope>NUCLEOTIDE SEQUENCE [LARGE SCALE GENOMIC DNA]</scope>
    <source>
        <strain evidence="11 12">DSM 21823</strain>
    </source>
</reference>
<dbReference type="GO" id="GO:0032259">
    <property type="term" value="P:methylation"/>
    <property type="evidence" value="ECO:0007669"/>
    <property type="project" value="UniProtKB-KW"/>
</dbReference>
<dbReference type="EMBL" id="QBKP01000010">
    <property type="protein sequence ID" value="PTX48281.1"/>
    <property type="molecule type" value="Genomic_DNA"/>
</dbReference>
<dbReference type="Gene3D" id="3.30.950.10">
    <property type="entry name" value="Methyltransferase, Cobalt-precorrin-4 Transmethylase, Domain 2"/>
    <property type="match status" value="1"/>
</dbReference>
<dbReference type="OrthoDB" id="9815856at2"/>
<organism evidence="11 12">
    <name type="scientific">Gemmobacter caeni</name>
    <dbReference type="NCBI Taxonomy" id="589035"/>
    <lineage>
        <taxon>Bacteria</taxon>
        <taxon>Pseudomonadati</taxon>
        <taxon>Pseudomonadota</taxon>
        <taxon>Alphaproteobacteria</taxon>
        <taxon>Rhodobacterales</taxon>
        <taxon>Paracoccaceae</taxon>
        <taxon>Gemmobacter</taxon>
    </lineage>
</organism>
<evidence type="ECO:0000256" key="4">
    <source>
        <dbReference type="ARBA" id="ARBA00022603"/>
    </source>
</evidence>
<evidence type="ECO:0000256" key="1">
    <source>
        <dbReference type="ARBA" id="ARBA00005879"/>
    </source>
</evidence>
<dbReference type="InterPro" id="IPR000878">
    <property type="entry name" value="4pyrrol_Mease"/>
</dbReference>
<keyword evidence="3" id="KW-0169">Cobalamin biosynthesis</keyword>
<evidence type="ECO:0000313" key="11">
    <source>
        <dbReference type="EMBL" id="PTX48281.1"/>
    </source>
</evidence>
<dbReference type="InterPro" id="IPR014777">
    <property type="entry name" value="4pyrrole_Mease_sub1"/>
</dbReference>
<dbReference type="Gene3D" id="3.40.1010.10">
    <property type="entry name" value="Cobalt-precorrin-4 Transmethylase, Domain 1"/>
    <property type="match status" value="1"/>
</dbReference>
<evidence type="ECO:0000256" key="5">
    <source>
        <dbReference type="ARBA" id="ARBA00022679"/>
    </source>
</evidence>
<dbReference type="GO" id="GO:0019354">
    <property type="term" value="P:siroheme biosynthetic process"/>
    <property type="evidence" value="ECO:0007669"/>
    <property type="project" value="UniProtKB-UniPathway"/>
</dbReference>
<dbReference type="FunFam" id="3.40.1010.10:FF:000001">
    <property type="entry name" value="Siroheme synthase"/>
    <property type="match status" value="1"/>
</dbReference>
<dbReference type="NCBIfam" id="TIGR01469">
    <property type="entry name" value="cobA_cysG_Cterm"/>
    <property type="match status" value="1"/>
</dbReference>
<dbReference type="InterPro" id="IPR006366">
    <property type="entry name" value="CobA/CysG_C"/>
</dbReference>
<accession>A0A2T6AWW5</accession>
<dbReference type="EC" id="2.1.1.107" evidence="2"/>
<dbReference type="UniPathway" id="UPA00262">
    <property type="reaction ID" value="UER00211"/>
</dbReference>
<dbReference type="PROSITE" id="PS00839">
    <property type="entry name" value="SUMT_1"/>
    <property type="match status" value="1"/>
</dbReference>
<comment type="caution">
    <text evidence="11">The sequence shown here is derived from an EMBL/GenBank/DDBJ whole genome shotgun (WGS) entry which is preliminary data.</text>
</comment>
<dbReference type="AlphaFoldDB" id="A0A2T6AWW5"/>
<evidence type="ECO:0000256" key="3">
    <source>
        <dbReference type="ARBA" id="ARBA00022573"/>
    </source>
</evidence>
<evidence type="ECO:0000256" key="7">
    <source>
        <dbReference type="ARBA" id="ARBA00023244"/>
    </source>
</evidence>
<evidence type="ECO:0000313" key="12">
    <source>
        <dbReference type="Proteomes" id="UP000244224"/>
    </source>
</evidence>
<evidence type="ECO:0000256" key="8">
    <source>
        <dbReference type="ARBA" id="ARBA00025705"/>
    </source>
</evidence>
<dbReference type="Proteomes" id="UP000244224">
    <property type="component" value="Unassembled WGS sequence"/>
</dbReference>
<evidence type="ECO:0000256" key="9">
    <source>
        <dbReference type="ARBA" id="ARBA00060548"/>
    </source>
</evidence>
<keyword evidence="4 11" id="KW-0489">Methyltransferase</keyword>
<proteinExistence type="inferred from homology"/>
<dbReference type="SUPFAM" id="SSF53790">
    <property type="entry name" value="Tetrapyrrole methylase"/>
    <property type="match status" value="1"/>
</dbReference>
<dbReference type="PANTHER" id="PTHR45790">
    <property type="entry name" value="SIROHEME SYNTHASE-RELATED"/>
    <property type="match status" value="1"/>
</dbReference>
<comment type="similarity">
    <text evidence="1">Belongs to the precorrin methyltransferase family.</text>
</comment>
<gene>
    <name evidence="11" type="ORF">C8N34_110141</name>
</gene>
<dbReference type="InterPro" id="IPR014776">
    <property type="entry name" value="4pyrrole_Mease_sub2"/>
</dbReference>
<dbReference type="GO" id="GO:0009236">
    <property type="term" value="P:cobalamin biosynthetic process"/>
    <property type="evidence" value="ECO:0007669"/>
    <property type="project" value="UniProtKB-KW"/>
</dbReference>
<dbReference type="FunFam" id="3.30.950.10:FF:000001">
    <property type="entry name" value="Siroheme synthase"/>
    <property type="match status" value="1"/>
</dbReference>
<keyword evidence="7" id="KW-0627">Porphyrin biosynthesis</keyword>
<dbReference type="PANTHER" id="PTHR45790:SF3">
    <property type="entry name" value="S-ADENOSYL-L-METHIONINE-DEPENDENT UROPORPHYRINOGEN III METHYLTRANSFERASE, CHLOROPLASTIC"/>
    <property type="match status" value="1"/>
</dbReference>
<dbReference type="Pfam" id="PF00590">
    <property type="entry name" value="TP_methylase"/>
    <property type="match status" value="1"/>
</dbReference>
<dbReference type="InterPro" id="IPR035996">
    <property type="entry name" value="4pyrrol_Methylase_sf"/>
</dbReference>
<dbReference type="InterPro" id="IPR050161">
    <property type="entry name" value="Siro_Cobalamin_biosynth"/>
</dbReference>
<dbReference type="InterPro" id="IPR003043">
    <property type="entry name" value="Uropor_MeTrfase_CS"/>
</dbReference>
<comment type="pathway">
    <text evidence="8">Porphyrin-containing compound metabolism; siroheme biosynthesis; precorrin-2 from uroporphyrinogen III: step 1/1.</text>
</comment>
<protein>
    <recommendedName>
        <fullName evidence="2">uroporphyrinogen-III C-methyltransferase</fullName>
        <ecNumber evidence="2">2.1.1.107</ecNumber>
    </recommendedName>
</protein>